<reference evidence="5 6" key="1">
    <citation type="submission" date="2022-12" db="EMBL/GenBank/DDBJ databases">
        <title>Chromosome-level genome assembly of true bugs.</title>
        <authorList>
            <person name="Ma L."/>
            <person name="Li H."/>
        </authorList>
    </citation>
    <scope>NUCLEOTIDE SEQUENCE [LARGE SCALE GENOMIC DNA]</scope>
    <source>
        <strain evidence="5">Lab_2022b</strain>
    </source>
</reference>
<proteinExistence type="predicted"/>
<evidence type="ECO:0000259" key="4">
    <source>
        <dbReference type="PROSITE" id="PS50125"/>
    </source>
</evidence>
<keyword evidence="2" id="KW-0067">ATP-binding</keyword>
<protein>
    <recommendedName>
        <fullName evidence="4">Guanylate cyclase domain-containing protein</fullName>
    </recommendedName>
</protein>
<keyword evidence="1" id="KW-0547">Nucleotide-binding</keyword>
<dbReference type="GO" id="GO:0004016">
    <property type="term" value="F:adenylate cyclase activity"/>
    <property type="evidence" value="ECO:0007669"/>
    <property type="project" value="TreeGrafter"/>
</dbReference>
<dbReference type="InterPro" id="IPR029787">
    <property type="entry name" value="Nucleotide_cyclase"/>
</dbReference>
<comment type="caution">
    <text evidence="5">The sequence shown here is derived from an EMBL/GenBank/DDBJ whole genome shotgun (WGS) entry which is preliminary data.</text>
</comment>
<dbReference type="Pfam" id="PF00211">
    <property type="entry name" value="Guanylate_cyc"/>
    <property type="match status" value="1"/>
</dbReference>
<sequence length="160" mass="17811">MVDILYRCGGDLLKFAGDAFIAIWRLCADNYTMGDKADEAINCAIRIQSSLGSFMCDVDVTLKVKISISAGNFIFCLIGDHMTSTYVVYGLPVLEAKKGEGYCSSGDIVISPSVYNCINKTKYYFQKITKGYLKIQKNLKDTHLIMNFLRAGVIFEAQLQ</sequence>
<dbReference type="PANTHER" id="PTHR16305:SF28">
    <property type="entry name" value="GUANYLATE CYCLASE DOMAIN-CONTAINING PROTEIN"/>
    <property type="match status" value="1"/>
</dbReference>
<evidence type="ECO:0000313" key="5">
    <source>
        <dbReference type="EMBL" id="KAK9498633.1"/>
    </source>
</evidence>
<dbReference type="Proteomes" id="UP001461498">
    <property type="component" value="Unassembled WGS sequence"/>
</dbReference>
<dbReference type="AlphaFoldDB" id="A0AAW1CPA4"/>
<dbReference type="GO" id="GO:0005524">
    <property type="term" value="F:ATP binding"/>
    <property type="evidence" value="ECO:0007669"/>
    <property type="project" value="UniProtKB-KW"/>
</dbReference>
<evidence type="ECO:0000256" key="2">
    <source>
        <dbReference type="ARBA" id="ARBA00022840"/>
    </source>
</evidence>
<evidence type="ECO:0000256" key="3">
    <source>
        <dbReference type="ARBA" id="ARBA00023239"/>
    </source>
</evidence>
<accession>A0AAW1CPA4</accession>
<evidence type="ECO:0000313" key="6">
    <source>
        <dbReference type="Proteomes" id="UP001461498"/>
    </source>
</evidence>
<dbReference type="InterPro" id="IPR001054">
    <property type="entry name" value="A/G_cyclase"/>
</dbReference>
<keyword evidence="3" id="KW-0456">Lyase</keyword>
<organism evidence="5 6">
    <name type="scientific">Rhynocoris fuscipes</name>
    <dbReference type="NCBI Taxonomy" id="488301"/>
    <lineage>
        <taxon>Eukaryota</taxon>
        <taxon>Metazoa</taxon>
        <taxon>Ecdysozoa</taxon>
        <taxon>Arthropoda</taxon>
        <taxon>Hexapoda</taxon>
        <taxon>Insecta</taxon>
        <taxon>Pterygota</taxon>
        <taxon>Neoptera</taxon>
        <taxon>Paraneoptera</taxon>
        <taxon>Hemiptera</taxon>
        <taxon>Heteroptera</taxon>
        <taxon>Panheteroptera</taxon>
        <taxon>Cimicomorpha</taxon>
        <taxon>Reduviidae</taxon>
        <taxon>Harpactorinae</taxon>
        <taxon>Harpactorini</taxon>
        <taxon>Rhynocoris</taxon>
    </lineage>
</organism>
<dbReference type="SUPFAM" id="SSF55073">
    <property type="entry name" value="Nucleotide cyclase"/>
    <property type="match status" value="1"/>
</dbReference>
<name>A0AAW1CPA4_9HEMI</name>
<dbReference type="PANTHER" id="PTHR16305">
    <property type="entry name" value="TESTICULAR SOLUBLE ADENYLYL CYCLASE"/>
    <property type="match status" value="1"/>
</dbReference>
<dbReference type="GO" id="GO:0035556">
    <property type="term" value="P:intracellular signal transduction"/>
    <property type="evidence" value="ECO:0007669"/>
    <property type="project" value="InterPro"/>
</dbReference>
<evidence type="ECO:0000256" key="1">
    <source>
        <dbReference type="ARBA" id="ARBA00022741"/>
    </source>
</evidence>
<keyword evidence="6" id="KW-1185">Reference proteome</keyword>
<feature type="domain" description="Guanylate cyclase" evidence="4">
    <location>
        <begin position="1"/>
        <end position="100"/>
    </location>
</feature>
<dbReference type="EMBL" id="JAPXFL010000012">
    <property type="protein sequence ID" value="KAK9498633.1"/>
    <property type="molecule type" value="Genomic_DNA"/>
</dbReference>
<dbReference type="GO" id="GO:0005737">
    <property type="term" value="C:cytoplasm"/>
    <property type="evidence" value="ECO:0007669"/>
    <property type="project" value="TreeGrafter"/>
</dbReference>
<gene>
    <name evidence="5" type="ORF">O3M35_003222</name>
</gene>
<dbReference type="PROSITE" id="PS50125">
    <property type="entry name" value="GUANYLATE_CYCLASE_2"/>
    <property type="match status" value="1"/>
</dbReference>
<dbReference type="Gene3D" id="3.30.70.1230">
    <property type="entry name" value="Nucleotide cyclase"/>
    <property type="match status" value="1"/>
</dbReference>
<dbReference type="CDD" id="cd07302">
    <property type="entry name" value="CHD"/>
    <property type="match status" value="1"/>
</dbReference>
<dbReference type="GO" id="GO:0009190">
    <property type="term" value="P:cyclic nucleotide biosynthetic process"/>
    <property type="evidence" value="ECO:0007669"/>
    <property type="project" value="InterPro"/>
</dbReference>